<reference evidence="2 3" key="1">
    <citation type="submission" date="2018-03" db="EMBL/GenBank/DDBJ databases">
        <title>Genomic Encyclopedia of Type Strains, Phase III (KMG-III): the genomes of soil and plant-associated and newly described type strains.</title>
        <authorList>
            <person name="Whitman W."/>
        </authorList>
    </citation>
    <scope>NUCLEOTIDE SEQUENCE [LARGE SCALE GENOMIC DNA]</scope>
    <source>
        <strain evidence="2 3">CGMCC 1.07653</strain>
    </source>
</reference>
<feature type="domain" description="SHS2" evidence="1">
    <location>
        <begin position="8"/>
        <end position="205"/>
    </location>
</feature>
<evidence type="ECO:0000313" key="2">
    <source>
        <dbReference type="EMBL" id="PSL44548.1"/>
    </source>
</evidence>
<dbReference type="PANTHER" id="PTHR32432">
    <property type="entry name" value="CELL DIVISION PROTEIN FTSA-RELATED"/>
    <property type="match status" value="1"/>
</dbReference>
<dbReference type="Pfam" id="PF14450">
    <property type="entry name" value="FtsA"/>
    <property type="match status" value="1"/>
</dbReference>
<organism evidence="2 3">
    <name type="scientific">Salsuginibacillus halophilus</name>
    <dbReference type="NCBI Taxonomy" id="517424"/>
    <lineage>
        <taxon>Bacteria</taxon>
        <taxon>Bacillati</taxon>
        <taxon>Bacillota</taxon>
        <taxon>Bacilli</taxon>
        <taxon>Bacillales</taxon>
        <taxon>Bacillaceae</taxon>
        <taxon>Salsuginibacillus</taxon>
    </lineage>
</organism>
<dbReference type="CDD" id="cd24004">
    <property type="entry name" value="ASKHA_NBD_PilM-like"/>
    <property type="match status" value="1"/>
</dbReference>
<dbReference type="SUPFAM" id="SSF53067">
    <property type="entry name" value="Actin-like ATPase domain"/>
    <property type="match status" value="2"/>
</dbReference>
<dbReference type="RefSeq" id="WP_181315340.1">
    <property type="nucleotide sequence ID" value="NZ_PYAV01000008.1"/>
</dbReference>
<proteinExistence type="predicted"/>
<dbReference type="EMBL" id="PYAV01000008">
    <property type="protein sequence ID" value="PSL44548.1"/>
    <property type="molecule type" value="Genomic_DNA"/>
</dbReference>
<gene>
    <name evidence="2" type="ORF">B0H94_108161</name>
</gene>
<dbReference type="InterPro" id="IPR043129">
    <property type="entry name" value="ATPase_NBD"/>
</dbReference>
<dbReference type="Gene3D" id="3.30.1490.300">
    <property type="match status" value="1"/>
</dbReference>
<keyword evidence="3" id="KW-1185">Reference proteome</keyword>
<dbReference type="Proteomes" id="UP000242310">
    <property type="component" value="Unassembled WGS sequence"/>
</dbReference>
<dbReference type="InterPro" id="IPR003494">
    <property type="entry name" value="SHS2_FtsA"/>
</dbReference>
<keyword evidence="2" id="KW-0132">Cell division</keyword>
<dbReference type="InterPro" id="IPR050696">
    <property type="entry name" value="FtsA/MreB"/>
</dbReference>
<protein>
    <submittedName>
        <fullName evidence="2">Cell division protein FtsA</fullName>
    </submittedName>
</protein>
<dbReference type="PANTHER" id="PTHR32432:SF3">
    <property type="entry name" value="ETHANOLAMINE UTILIZATION PROTEIN EUTJ"/>
    <property type="match status" value="1"/>
</dbReference>
<sequence length="717" mass="78729">MNDHTQSFFTLDIGTRSIVGLYAVKDESGYTLKQIEVLEHEERAMLDGQIHNIPAVASLINKIKERIEAVHGPIQKASVAAAGRALKTMRAVEKLPLPKEHHMTTDDIRQLELSAVQRAQYDLALQGETDDRLKYQCVGYSVMNRYLDKEPMGSLEDQMGEEAEVEVIATFLPRMVIDSLSSALHKADLEMEGLTLEPIAAINVLVPPSMRRLNVALVDVGAGTSDIAVTEGGTVIGYGMVPVAGDEITEAISDAYLLDFPEAEDLKRRIHGQEEVTIQDILGFEHTYHTSDIQTAIQTSVGELASKISHEILRLNGKSPRAVMLVGGGSLTPGLTDMLEQALELPAQRVAVRDMNAIASLTVESNKGTGPDMVTPAGIAIASQEYPIQYVTLTLNHERLRMFDIKDLTVGDALVAGGIDISRLHGRPGIAKIVHVNGKNVTLAGSHGTPASIMKNGAPASLNDTIRSKDILEVEPGNNGTEAEVTAGELCESFRTVHIQWNNESVYLPELIYINGSHGKAEQIVQDRDRIQTYPVRTIRDALLYLKENEVLRKSTRSVNVDHSNLTIPTGVLTKNGVNCTGEEMIDEGDHIATKPLQQPDEITIEDLCTLMEIPIETSINLILNGENLQLTKPKTTLYKDGVELSPKDIVQPGDQLHTHETFVTFTFQDLFRQVDLHLEPQPGYKLLLEKNGAATQLTETLNEGDRIDIQMIEVNK</sequence>
<dbReference type="GO" id="GO:0051301">
    <property type="term" value="P:cell division"/>
    <property type="evidence" value="ECO:0007669"/>
    <property type="project" value="UniProtKB-KW"/>
</dbReference>
<name>A0A2P8HE89_9BACI</name>
<evidence type="ECO:0000313" key="3">
    <source>
        <dbReference type="Proteomes" id="UP000242310"/>
    </source>
</evidence>
<dbReference type="SMART" id="SM00842">
    <property type="entry name" value="FtsA"/>
    <property type="match status" value="1"/>
</dbReference>
<evidence type="ECO:0000259" key="1">
    <source>
        <dbReference type="SMART" id="SM00842"/>
    </source>
</evidence>
<accession>A0A2P8HE89</accession>
<dbReference type="AlphaFoldDB" id="A0A2P8HE89"/>
<comment type="caution">
    <text evidence="2">The sequence shown here is derived from an EMBL/GenBank/DDBJ whole genome shotgun (WGS) entry which is preliminary data.</text>
</comment>
<dbReference type="Gene3D" id="3.30.420.40">
    <property type="match status" value="2"/>
</dbReference>
<keyword evidence="2" id="KW-0131">Cell cycle</keyword>